<dbReference type="PANTHER" id="PTHR18964:SF149">
    <property type="entry name" value="BIFUNCTIONAL UDP-N-ACETYLGLUCOSAMINE 2-EPIMERASE_N-ACETYLMANNOSAMINE KINASE"/>
    <property type="match status" value="1"/>
</dbReference>
<dbReference type="Proteomes" id="UP001501705">
    <property type="component" value="Unassembled WGS sequence"/>
</dbReference>
<reference evidence="3" key="1">
    <citation type="journal article" date="2019" name="Int. J. Syst. Evol. Microbiol.">
        <title>The Global Catalogue of Microorganisms (GCM) 10K type strain sequencing project: providing services to taxonomists for standard genome sequencing and annotation.</title>
        <authorList>
            <consortium name="The Broad Institute Genomics Platform"/>
            <consortium name="The Broad Institute Genome Sequencing Center for Infectious Disease"/>
            <person name="Wu L."/>
            <person name="Ma J."/>
        </authorList>
    </citation>
    <scope>NUCLEOTIDE SEQUENCE [LARGE SCALE GENOMIC DNA]</scope>
    <source>
        <strain evidence="3">JCM 15572</strain>
    </source>
</reference>
<dbReference type="InterPro" id="IPR036390">
    <property type="entry name" value="WH_DNA-bd_sf"/>
</dbReference>
<dbReference type="SUPFAM" id="SSF46785">
    <property type="entry name" value="Winged helix' DNA-binding domain"/>
    <property type="match status" value="1"/>
</dbReference>
<comment type="caution">
    <text evidence="2">The sequence shown here is derived from an EMBL/GenBank/DDBJ whole genome shotgun (WGS) entry which is preliminary data.</text>
</comment>
<dbReference type="InterPro" id="IPR043129">
    <property type="entry name" value="ATPase_NBD"/>
</dbReference>
<dbReference type="EMBL" id="BAAAPH010000027">
    <property type="protein sequence ID" value="GAA1599394.1"/>
    <property type="molecule type" value="Genomic_DNA"/>
</dbReference>
<sequence length="418" mass="41831">MSTQTADHTDIRATNLAAVLGHLRRAAPCSRAAIATGTGLNKATVTSIVGELLDRRLVRETQQTQNHVGRPATLLVLDGSAYATIGLEVSARGLTALGCDAAGEQLLRWHRAGPGVDAGPAKTVAGLAALARRAISTVQSSGRRVLGITVGVPGLVNRDGAVVLAAGLGWRDVPLRTELAAAIARPDIPVTVENDASLGVLAEHLYGPLAGSANLIQVTGDTGVGAGIIADGRPLAGNLGYVGEIGHLRVLPDGPLCGCGRRGCLEALASLPAILARADETPARAAAPAGAGAGAGAGAVDAAGDGDPQQRLEALIRRADAGEAAVTEVLQDAGTHLGYGIAALVNILNPEAVVLGGAYALLATHLTPAIEQALREAVIAPDAGGCAVVPSTFPHTATPLGATAHALTPLTNGRLPAP</sequence>
<name>A0ABP4Q3W0_9ACTN</name>
<dbReference type="Gene3D" id="1.10.10.10">
    <property type="entry name" value="Winged helix-like DNA-binding domain superfamily/Winged helix DNA-binding domain"/>
    <property type="match status" value="1"/>
</dbReference>
<proteinExistence type="inferred from homology"/>
<dbReference type="RefSeq" id="WP_344239743.1">
    <property type="nucleotide sequence ID" value="NZ_BAAAPH010000027.1"/>
</dbReference>
<dbReference type="PANTHER" id="PTHR18964">
    <property type="entry name" value="ROK (REPRESSOR, ORF, KINASE) FAMILY"/>
    <property type="match status" value="1"/>
</dbReference>
<dbReference type="InterPro" id="IPR000600">
    <property type="entry name" value="ROK"/>
</dbReference>
<evidence type="ECO:0000313" key="2">
    <source>
        <dbReference type="EMBL" id="GAA1599394.1"/>
    </source>
</evidence>
<protein>
    <submittedName>
        <fullName evidence="2">ROK family transcriptional regulator</fullName>
    </submittedName>
</protein>
<organism evidence="2 3">
    <name type="scientific">Kribbella hippodromi</name>
    <dbReference type="NCBI Taxonomy" id="434347"/>
    <lineage>
        <taxon>Bacteria</taxon>
        <taxon>Bacillati</taxon>
        <taxon>Actinomycetota</taxon>
        <taxon>Actinomycetes</taxon>
        <taxon>Propionibacteriales</taxon>
        <taxon>Kribbellaceae</taxon>
        <taxon>Kribbella</taxon>
    </lineage>
</organism>
<evidence type="ECO:0000256" key="1">
    <source>
        <dbReference type="ARBA" id="ARBA00006479"/>
    </source>
</evidence>
<gene>
    <name evidence="2" type="ORF">GCM10009804_65040</name>
</gene>
<accession>A0ABP4Q3W0</accession>
<dbReference type="Pfam" id="PF00480">
    <property type="entry name" value="ROK"/>
    <property type="match status" value="1"/>
</dbReference>
<comment type="similarity">
    <text evidence="1">Belongs to the ROK (NagC/XylR) family.</text>
</comment>
<evidence type="ECO:0000313" key="3">
    <source>
        <dbReference type="Proteomes" id="UP001501705"/>
    </source>
</evidence>
<keyword evidence="3" id="KW-1185">Reference proteome</keyword>
<dbReference type="InterPro" id="IPR036388">
    <property type="entry name" value="WH-like_DNA-bd_sf"/>
</dbReference>
<dbReference type="SUPFAM" id="SSF53067">
    <property type="entry name" value="Actin-like ATPase domain"/>
    <property type="match status" value="1"/>
</dbReference>
<dbReference type="Gene3D" id="3.30.420.40">
    <property type="match status" value="2"/>
</dbReference>